<evidence type="ECO:0000313" key="1">
    <source>
        <dbReference type="EMBL" id="ETN78016.1"/>
    </source>
</evidence>
<protein>
    <submittedName>
        <fullName evidence="1">Uncharacterized protein</fullName>
    </submittedName>
</protein>
<reference evidence="2" key="1">
    <citation type="journal article" date="2014" name="Nat. Genet.">
        <title>Genome of the human hookworm Necator americanus.</title>
        <authorList>
            <person name="Tang Y.T."/>
            <person name="Gao X."/>
            <person name="Rosa B.A."/>
            <person name="Abubucker S."/>
            <person name="Hallsworth-Pepin K."/>
            <person name="Martin J."/>
            <person name="Tyagi R."/>
            <person name="Heizer E."/>
            <person name="Zhang X."/>
            <person name="Bhonagiri-Palsikar V."/>
            <person name="Minx P."/>
            <person name="Warren W.C."/>
            <person name="Wang Q."/>
            <person name="Zhan B."/>
            <person name="Hotez P.J."/>
            <person name="Sternberg P.W."/>
            <person name="Dougall A."/>
            <person name="Gaze S.T."/>
            <person name="Mulvenna J."/>
            <person name="Sotillo J."/>
            <person name="Ranganathan S."/>
            <person name="Rabelo E.M."/>
            <person name="Wilson R.K."/>
            <person name="Felgner P.L."/>
            <person name="Bethony J."/>
            <person name="Hawdon J.M."/>
            <person name="Gasser R.B."/>
            <person name="Loukas A."/>
            <person name="Mitreva M."/>
        </authorList>
    </citation>
    <scope>NUCLEOTIDE SEQUENCE [LARGE SCALE GENOMIC DNA]</scope>
</reference>
<accession>W2T9X9</accession>
<name>W2T9X9_NECAM</name>
<gene>
    <name evidence="1" type="ORF">NECAME_02975</name>
</gene>
<dbReference type="EMBL" id="KI660117">
    <property type="protein sequence ID" value="ETN78016.1"/>
    <property type="molecule type" value="Genomic_DNA"/>
</dbReference>
<dbReference type="KEGG" id="nai:NECAME_02975"/>
<sequence length="68" mass="7468">MFVVQESTRLAPVLEFQNEREGETNFEEGGGGLGFIGRTRRTERALKGKNAAAGLRGLRTVYDLVKGL</sequence>
<dbReference type="AlphaFoldDB" id="W2T9X9"/>
<organism evidence="1 2">
    <name type="scientific">Necator americanus</name>
    <name type="common">Human hookworm</name>
    <dbReference type="NCBI Taxonomy" id="51031"/>
    <lineage>
        <taxon>Eukaryota</taxon>
        <taxon>Metazoa</taxon>
        <taxon>Ecdysozoa</taxon>
        <taxon>Nematoda</taxon>
        <taxon>Chromadorea</taxon>
        <taxon>Rhabditida</taxon>
        <taxon>Rhabditina</taxon>
        <taxon>Rhabditomorpha</taxon>
        <taxon>Strongyloidea</taxon>
        <taxon>Ancylostomatidae</taxon>
        <taxon>Bunostominae</taxon>
        <taxon>Necator</taxon>
    </lineage>
</organism>
<dbReference type="Proteomes" id="UP000053676">
    <property type="component" value="Unassembled WGS sequence"/>
</dbReference>
<evidence type="ECO:0000313" key="2">
    <source>
        <dbReference type="Proteomes" id="UP000053676"/>
    </source>
</evidence>
<proteinExistence type="predicted"/>
<keyword evidence="2" id="KW-1185">Reference proteome</keyword>